<proteinExistence type="predicted"/>
<reference evidence="2 3" key="1">
    <citation type="journal article" date="2016" name="Nat. Commun.">
        <title>Ectomycorrhizal ecology is imprinted in the genome of the dominant symbiotic fungus Cenococcum geophilum.</title>
        <authorList>
            <consortium name="DOE Joint Genome Institute"/>
            <person name="Peter M."/>
            <person name="Kohler A."/>
            <person name="Ohm R.A."/>
            <person name="Kuo A."/>
            <person name="Krutzmann J."/>
            <person name="Morin E."/>
            <person name="Arend M."/>
            <person name="Barry K.W."/>
            <person name="Binder M."/>
            <person name="Choi C."/>
            <person name="Clum A."/>
            <person name="Copeland A."/>
            <person name="Grisel N."/>
            <person name="Haridas S."/>
            <person name="Kipfer T."/>
            <person name="LaButti K."/>
            <person name="Lindquist E."/>
            <person name="Lipzen A."/>
            <person name="Maire R."/>
            <person name="Meier B."/>
            <person name="Mihaltcheva S."/>
            <person name="Molinier V."/>
            <person name="Murat C."/>
            <person name="Poggeler S."/>
            <person name="Quandt C.A."/>
            <person name="Sperisen C."/>
            <person name="Tritt A."/>
            <person name="Tisserant E."/>
            <person name="Crous P.W."/>
            <person name="Henrissat B."/>
            <person name="Nehls U."/>
            <person name="Egli S."/>
            <person name="Spatafora J.W."/>
            <person name="Grigoriev I.V."/>
            <person name="Martin F.M."/>
        </authorList>
    </citation>
    <scope>NUCLEOTIDE SEQUENCE [LARGE SCALE GENOMIC DNA]</scope>
    <source>
        <strain evidence="2 3">CBS 207.34</strain>
    </source>
</reference>
<evidence type="ECO:0000313" key="3">
    <source>
        <dbReference type="Proteomes" id="UP000250140"/>
    </source>
</evidence>
<sequence>RKAFTERKHELTKSFLHELDDTIAGGKIGELAAPCGGVKIVWSKKLNSTAGRANWRRETVRTRGEDGEVVTVYRHHASIELAEKVIDDEDRLLNVLAHEYCHLTTFMISNMRTNPHGAEFKSWATKVSRAFASRGVTVTTKHSYDIAYKYIWECASCGHEFKRHSKSVDPTRHTCGKCKGTLVQTKPPVRKGKGGEGKGEYQVFVKENFQKVK</sequence>
<feature type="domain" description="SprT-like" evidence="1">
    <location>
        <begin position="13"/>
        <end position="185"/>
    </location>
</feature>
<dbReference type="Pfam" id="PF10263">
    <property type="entry name" value="SprT-like"/>
    <property type="match status" value="1"/>
</dbReference>
<dbReference type="Proteomes" id="UP000250140">
    <property type="component" value="Unassembled WGS sequence"/>
</dbReference>
<dbReference type="PANTHER" id="PTHR23099:SF0">
    <property type="entry name" value="GERM CELL NUCLEAR ACIDIC PROTEIN"/>
    <property type="match status" value="1"/>
</dbReference>
<dbReference type="SMART" id="SM00731">
    <property type="entry name" value="SprT"/>
    <property type="match status" value="1"/>
</dbReference>
<organism evidence="2 3">
    <name type="scientific">Glonium stellatum</name>
    <dbReference type="NCBI Taxonomy" id="574774"/>
    <lineage>
        <taxon>Eukaryota</taxon>
        <taxon>Fungi</taxon>
        <taxon>Dikarya</taxon>
        <taxon>Ascomycota</taxon>
        <taxon>Pezizomycotina</taxon>
        <taxon>Dothideomycetes</taxon>
        <taxon>Pleosporomycetidae</taxon>
        <taxon>Gloniales</taxon>
        <taxon>Gloniaceae</taxon>
        <taxon>Glonium</taxon>
    </lineage>
</organism>
<gene>
    <name evidence="2" type="ORF">AOQ84DRAFT_270687</name>
</gene>
<dbReference type="AlphaFoldDB" id="A0A8E2JLV8"/>
<dbReference type="PANTHER" id="PTHR23099">
    <property type="entry name" value="TRANSCRIPTIONAL REGULATOR"/>
    <property type="match status" value="1"/>
</dbReference>
<evidence type="ECO:0000313" key="2">
    <source>
        <dbReference type="EMBL" id="OCL01923.1"/>
    </source>
</evidence>
<accession>A0A8E2JLV8</accession>
<protein>
    <recommendedName>
        <fullName evidence="1">SprT-like domain-containing protein</fullName>
    </recommendedName>
</protein>
<dbReference type="GO" id="GO:0006950">
    <property type="term" value="P:response to stress"/>
    <property type="evidence" value="ECO:0007669"/>
    <property type="project" value="UniProtKB-ARBA"/>
</dbReference>
<feature type="non-terminal residue" evidence="2">
    <location>
        <position position="1"/>
    </location>
</feature>
<dbReference type="Pfam" id="PF17283">
    <property type="entry name" value="Zn_ribbon_SprT"/>
    <property type="match status" value="1"/>
</dbReference>
<name>A0A8E2JLV8_9PEZI</name>
<evidence type="ECO:0000259" key="1">
    <source>
        <dbReference type="SMART" id="SM00731"/>
    </source>
</evidence>
<dbReference type="InterPro" id="IPR006640">
    <property type="entry name" value="SprT-like_domain"/>
</dbReference>
<dbReference type="OrthoDB" id="20772at2759"/>
<dbReference type="GO" id="GO:0005634">
    <property type="term" value="C:nucleus"/>
    <property type="evidence" value="ECO:0007669"/>
    <property type="project" value="TreeGrafter"/>
</dbReference>
<dbReference type="InterPro" id="IPR035240">
    <property type="entry name" value="SprT_Zn_ribbon"/>
</dbReference>
<dbReference type="EMBL" id="KV751034">
    <property type="protein sequence ID" value="OCL01923.1"/>
    <property type="molecule type" value="Genomic_DNA"/>
</dbReference>
<keyword evidence="3" id="KW-1185">Reference proteome</keyword>
<feature type="non-terminal residue" evidence="2">
    <location>
        <position position="213"/>
    </location>
</feature>